<keyword evidence="2" id="KW-0472">Membrane</keyword>
<dbReference type="PANTHER" id="PTHR30483">
    <property type="entry name" value="LEUCINE-SPECIFIC-BINDING PROTEIN"/>
    <property type="match status" value="1"/>
</dbReference>
<organism evidence="4">
    <name type="scientific">marine sediment metagenome</name>
    <dbReference type="NCBI Taxonomy" id="412755"/>
    <lineage>
        <taxon>unclassified sequences</taxon>
        <taxon>metagenomes</taxon>
        <taxon>ecological metagenomes</taxon>
    </lineage>
</organism>
<dbReference type="EMBL" id="BART01033416">
    <property type="protein sequence ID" value="GAH07220.1"/>
    <property type="molecule type" value="Genomic_DNA"/>
</dbReference>
<dbReference type="InterPro" id="IPR051010">
    <property type="entry name" value="BCAA_transport"/>
</dbReference>
<dbReference type="AlphaFoldDB" id="X1DFY4"/>
<dbReference type="InterPro" id="IPR028081">
    <property type="entry name" value="Leu-bd"/>
</dbReference>
<proteinExistence type="predicted"/>
<evidence type="ECO:0000256" key="2">
    <source>
        <dbReference type="SAM" id="Phobius"/>
    </source>
</evidence>
<evidence type="ECO:0000313" key="4">
    <source>
        <dbReference type="EMBL" id="GAH07220.1"/>
    </source>
</evidence>
<feature type="domain" description="Leucine-binding protein" evidence="3">
    <location>
        <begin position="58"/>
        <end position="164"/>
    </location>
</feature>
<feature type="non-terminal residue" evidence="4">
    <location>
        <position position="178"/>
    </location>
</feature>
<dbReference type="SUPFAM" id="SSF53822">
    <property type="entry name" value="Periplasmic binding protein-like I"/>
    <property type="match status" value="1"/>
</dbReference>
<reference evidence="4" key="1">
    <citation type="journal article" date="2014" name="Front. Microbiol.">
        <title>High frequency of phylogenetically diverse reductive dehalogenase-homologous genes in deep subseafloor sedimentary metagenomes.</title>
        <authorList>
            <person name="Kawai M."/>
            <person name="Futagami T."/>
            <person name="Toyoda A."/>
            <person name="Takaki Y."/>
            <person name="Nishi S."/>
            <person name="Hori S."/>
            <person name="Arai W."/>
            <person name="Tsubouchi T."/>
            <person name="Morono Y."/>
            <person name="Uchiyama I."/>
            <person name="Ito T."/>
            <person name="Fujiyama A."/>
            <person name="Inagaki F."/>
            <person name="Takami H."/>
        </authorList>
    </citation>
    <scope>NUCLEOTIDE SEQUENCE</scope>
    <source>
        <strain evidence="4">Expedition CK06-06</strain>
    </source>
</reference>
<feature type="transmembrane region" description="Helical" evidence="2">
    <location>
        <begin position="7"/>
        <end position="35"/>
    </location>
</feature>
<sequence length="178" mass="19147">MEAKIKRILVIVLIVVIGVGIALPVYFIFFAPYAWSSADCPGAPAGLTEDQIIRVGVLGGLNDIQGEGAEDGATLAAYEVNQAGGVIVGGKRYYIGITAEDTDESNPNLDVTKGVAAAERIVNYKRVQYALGGFRSEALLAYQEVIMDAKIPFMGTGASTDIFCQNVLDDYAKYKYFF</sequence>
<keyword evidence="1" id="KW-0732">Signal</keyword>
<name>X1DFY4_9ZZZZ</name>
<protein>
    <recommendedName>
        <fullName evidence="3">Leucine-binding protein domain-containing protein</fullName>
    </recommendedName>
</protein>
<dbReference type="Pfam" id="PF13458">
    <property type="entry name" value="Peripla_BP_6"/>
    <property type="match status" value="1"/>
</dbReference>
<keyword evidence="2" id="KW-1133">Transmembrane helix</keyword>
<dbReference type="Gene3D" id="3.40.50.2300">
    <property type="match status" value="1"/>
</dbReference>
<dbReference type="PANTHER" id="PTHR30483:SF6">
    <property type="entry name" value="PERIPLASMIC BINDING PROTEIN OF ABC TRANSPORTER FOR NATURAL AMINO ACIDS"/>
    <property type="match status" value="1"/>
</dbReference>
<keyword evidence="2" id="KW-0812">Transmembrane</keyword>
<dbReference type="InterPro" id="IPR028082">
    <property type="entry name" value="Peripla_BP_I"/>
</dbReference>
<evidence type="ECO:0000256" key="1">
    <source>
        <dbReference type="ARBA" id="ARBA00022729"/>
    </source>
</evidence>
<accession>X1DFY4</accession>
<gene>
    <name evidence="4" type="ORF">S01H4_57436</name>
</gene>
<comment type="caution">
    <text evidence="4">The sequence shown here is derived from an EMBL/GenBank/DDBJ whole genome shotgun (WGS) entry which is preliminary data.</text>
</comment>
<evidence type="ECO:0000259" key="3">
    <source>
        <dbReference type="Pfam" id="PF13458"/>
    </source>
</evidence>